<dbReference type="EMBL" id="KQ965743">
    <property type="protein sequence ID" value="KXS18229.1"/>
    <property type="molecule type" value="Genomic_DNA"/>
</dbReference>
<dbReference type="PRINTS" id="PR00452">
    <property type="entry name" value="SH3DOMAIN"/>
</dbReference>
<dbReference type="PANTHER" id="PTHR15629:SF2">
    <property type="entry name" value="SH3 DOMAIN-CONTAINING YSC84-LIKE PROTEIN 1"/>
    <property type="match status" value="1"/>
</dbReference>
<dbReference type="OrthoDB" id="443981at2759"/>
<gene>
    <name evidence="5" type="ORF">M427DRAFT_29942</name>
</gene>
<dbReference type="Proteomes" id="UP000070544">
    <property type="component" value="Unassembled WGS sequence"/>
</dbReference>
<feature type="domain" description="SH3" evidence="4">
    <location>
        <begin position="365"/>
        <end position="427"/>
    </location>
</feature>
<dbReference type="Pfam" id="PF04366">
    <property type="entry name" value="Ysc84"/>
    <property type="match status" value="1"/>
</dbReference>
<dbReference type="InterPro" id="IPR036028">
    <property type="entry name" value="SH3-like_dom_sf"/>
</dbReference>
<dbReference type="PROSITE" id="PS50002">
    <property type="entry name" value="SH3"/>
    <property type="match status" value="1"/>
</dbReference>
<dbReference type="SMART" id="SM00326">
    <property type="entry name" value="SH3"/>
    <property type="match status" value="1"/>
</dbReference>
<evidence type="ECO:0000256" key="2">
    <source>
        <dbReference type="PROSITE-ProRule" id="PRU00192"/>
    </source>
</evidence>
<dbReference type="GO" id="GO:0035091">
    <property type="term" value="F:phosphatidylinositol binding"/>
    <property type="evidence" value="ECO:0007669"/>
    <property type="project" value="TreeGrafter"/>
</dbReference>
<keyword evidence="6" id="KW-1185">Reference proteome</keyword>
<dbReference type="OMA" id="TQNDWWT"/>
<keyword evidence="1 2" id="KW-0728">SH3 domain</keyword>
<dbReference type="AlphaFoldDB" id="A0A139ANA9"/>
<organism evidence="5 6">
    <name type="scientific">Gonapodya prolifera (strain JEL478)</name>
    <name type="common">Monoblepharis prolifera</name>
    <dbReference type="NCBI Taxonomy" id="1344416"/>
    <lineage>
        <taxon>Eukaryota</taxon>
        <taxon>Fungi</taxon>
        <taxon>Fungi incertae sedis</taxon>
        <taxon>Chytridiomycota</taxon>
        <taxon>Chytridiomycota incertae sedis</taxon>
        <taxon>Monoblepharidomycetes</taxon>
        <taxon>Monoblepharidales</taxon>
        <taxon>Gonapodyaceae</taxon>
        <taxon>Gonapodya</taxon>
    </lineage>
</organism>
<evidence type="ECO:0000256" key="1">
    <source>
        <dbReference type="ARBA" id="ARBA00022443"/>
    </source>
</evidence>
<dbReference type="InterPro" id="IPR001452">
    <property type="entry name" value="SH3_domain"/>
</dbReference>
<dbReference type="Gene3D" id="2.30.30.40">
    <property type="entry name" value="SH3 Domains"/>
    <property type="match status" value="1"/>
</dbReference>
<sequence length="427" mass="44209">MDSFLNNSAVKALLPVPKDVGGEAKRAAKYLAKVAQVGEWTGVATKVSEKIQIPPSIISNAKGLAVFKVLKGGFIWSGRIGSGLCVARLPDGSWSAPAVFGMFGVGVGGQIGAQQTYLVLVLNTEAGISAFSSPGNVTLGADIGVSAGPIGREGSVSGAVVGFAPIYSYSKTQGLYAGVSLEGTVIFERRDANSKFYGHKVTAAEILKGKVQQPLEAKPLYNAIAAIMRGDLSEIMGLDGRQPGARGGDDSDDEPASPVRAPGGYLDSGAGSAPSTLGRSPASLNRSATTTAATRVSPPAYSTVSSTTTRDEDRDRKTPAYTSIAAAAAARGGGGLSAGGASVQRSQSDRKPPPPPPPRKPDNLRSKDMVTAVYPFEGLQPGDLDLVPGETYEVIERTATADGWWKGRNPRNGKEGVFPGNYVKDNK</sequence>
<accession>A0A139ANA9</accession>
<dbReference type="PANTHER" id="PTHR15629">
    <property type="entry name" value="SH3YL1 PROTEIN"/>
    <property type="match status" value="1"/>
</dbReference>
<feature type="compositionally biased region" description="Basic and acidic residues" evidence="3">
    <location>
        <begin position="359"/>
        <end position="368"/>
    </location>
</feature>
<feature type="region of interest" description="Disordered" evidence="3">
    <location>
        <begin position="329"/>
        <end position="368"/>
    </location>
</feature>
<feature type="region of interest" description="Disordered" evidence="3">
    <location>
        <begin position="237"/>
        <end position="317"/>
    </location>
</feature>
<name>A0A139ANA9_GONPJ</name>
<feature type="region of interest" description="Disordered" evidence="3">
    <location>
        <begin position="403"/>
        <end position="427"/>
    </location>
</feature>
<reference evidence="5 6" key="1">
    <citation type="journal article" date="2015" name="Genome Biol. Evol.">
        <title>Phylogenomic analyses indicate that early fungi evolved digesting cell walls of algal ancestors of land plants.</title>
        <authorList>
            <person name="Chang Y."/>
            <person name="Wang S."/>
            <person name="Sekimoto S."/>
            <person name="Aerts A.L."/>
            <person name="Choi C."/>
            <person name="Clum A."/>
            <person name="LaButti K.M."/>
            <person name="Lindquist E.A."/>
            <person name="Yee Ngan C."/>
            <person name="Ohm R.A."/>
            <person name="Salamov A.A."/>
            <person name="Grigoriev I.V."/>
            <person name="Spatafora J.W."/>
            <person name="Berbee M.L."/>
        </authorList>
    </citation>
    <scope>NUCLEOTIDE SEQUENCE [LARGE SCALE GENOMIC DNA]</scope>
    <source>
        <strain evidence="5 6">JEL478</strain>
    </source>
</reference>
<feature type="compositionally biased region" description="Polar residues" evidence="3">
    <location>
        <begin position="273"/>
        <end position="287"/>
    </location>
</feature>
<dbReference type="InterPro" id="IPR007461">
    <property type="entry name" value="Ysc84_actin-binding"/>
</dbReference>
<evidence type="ECO:0000313" key="6">
    <source>
        <dbReference type="Proteomes" id="UP000070544"/>
    </source>
</evidence>
<dbReference type="SUPFAM" id="SSF50044">
    <property type="entry name" value="SH3-domain"/>
    <property type="match status" value="1"/>
</dbReference>
<evidence type="ECO:0000313" key="5">
    <source>
        <dbReference type="EMBL" id="KXS18229.1"/>
    </source>
</evidence>
<dbReference type="STRING" id="1344416.A0A139ANA9"/>
<dbReference type="Pfam" id="PF00018">
    <property type="entry name" value="SH3_1"/>
    <property type="match status" value="1"/>
</dbReference>
<protein>
    <submittedName>
        <fullName evidence="5">DUF500-domain-containing protein</fullName>
    </submittedName>
</protein>
<dbReference type="InterPro" id="IPR051702">
    <property type="entry name" value="SH3_domain_YSC84-like"/>
</dbReference>
<evidence type="ECO:0000256" key="3">
    <source>
        <dbReference type="SAM" id="MobiDB-lite"/>
    </source>
</evidence>
<proteinExistence type="predicted"/>
<evidence type="ECO:0000259" key="4">
    <source>
        <dbReference type="PROSITE" id="PS50002"/>
    </source>
</evidence>